<dbReference type="EMBL" id="WTVM01000012">
    <property type="protein sequence ID" value="NMG01994.1"/>
    <property type="molecule type" value="Genomic_DNA"/>
</dbReference>
<proteinExistence type="predicted"/>
<dbReference type="Pfam" id="PF10636">
    <property type="entry name" value="hemP"/>
    <property type="match status" value="1"/>
</dbReference>
<comment type="caution">
    <text evidence="1">The sequence shown here is derived from an EMBL/GenBank/DDBJ whole genome shotgun (WGS) entry which is preliminary data.</text>
</comment>
<dbReference type="Proteomes" id="UP000599523">
    <property type="component" value="Unassembled WGS sequence"/>
</dbReference>
<keyword evidence="2" id="KW-1185">Reference proteome</keyword>
<evidence type="ECO:0000313" key="2">
    <source>
        <dbReference type="Proteomes" id="UP000599523"/>
    </source>
</evidence>
<protein>
    <submittedName>
        <fullName evidence="1">Hemin uptake protein HemP</fullName>
    </submittedName>
</protein>
<gene>
    <name evidence="1" type="primary">hemP</name>
    <name evidence="1" type="ORF">GPA21_03275</name>
</gene>
<name>A0A972F8Q0_9RHOO</name>
<reference evidence="1" key="1">
    <citation type="submission" date="2019-12" db="EMBL/GenBank/DDBJ databases">
        <title>Comparative genomics gives insights into the taxonomy of the Azoarcus-Aromatoleum group and reveals separate origins of nif in the plant-associated Azoarcus and non-plant-associated Aromatoleum sub-groups.</title>
        <authorList>
            <person name="Lafos M."/>
            <person name="Maluk M."/>
            <person name="Batista M."/>
            <person name="Junghare M."/>
            <person name="Carmona M."/>
            <person name="Faoro H."/>
            <person name="Cruz L.M."/>
            <person name="Battistoni F."/>
            <person name="De Souza E."/>
            <person name="Pedrosa F."/>
            <person name="Chen W.-M."/>
            <person name="Poole P.S."/>
            <person name="Dixon R.A."/>
            <person name="James E.K."/>
        </authorList>
    </citation>
    <scope>NUCLEOTIDE SEQUENCE</scope>
    <source>
        <strain evidence="1">NSC3</strain>
    </source>
</reference>
<accession>A0A972F8Q0</accession>
<evidence type="ECO:0000313" key="1">
    <source>
        <dbReference type="EMBL" id="NMG01994.1"/>
    </source>
</evidence>
<dbReference type="AlphaFoldDB" id="A0A972F8Q0"/>
<sequence length="48" mass="5418">MRDGDEHIEATPLHSEVILKGRTSVTIDHEGTRYTLRTTRAGKLILTK</sequence>
<dbReference type="InterPro" id="IPR019600">
    <property type="entry name" value="Hemin_uptake_protein_HemP"/>
</dbReference>
<organism evidence="1 2">
    <name type="scientific">Azoarcus taiwanensis</name>
    <dbReference type="NCBI Taxonomy" id="666964"/>
    <lineage>
        <taxon>Bacteria</taxon>
        <taxon>Pseudomonadati</taxon>
        <taxon>Pseudomonadota</taxon>
        <taxon>Betaproteobacteria</taxon>
        <taxon>Rhodocyclales</taxon>
        <taxon>Zoogloeaceae</taxon>
        <taxon>Azoarcus</taxon>
    </lineage>
</organism>
<dbReference type="Gene3D" id="2.10.70.10">
    <property type="entry name" value="Complement Module, domain 1"/>
    <property type="match status" value="1"/>
</dbReference>